<dbReference type="InterPro" id="IPR000740">
    <property type="entry name" value="GrpE"/>
</dbReference>
<dbReference type="FunFam" id="2.30.22.10:FF:000001">
    <property type="entry name" value="Protein GrpE"/>
    <property type="match status" value="1"/>
</dbReference>
<evidence type="ECO:0000256" key="4">
    <source>
        <dbReference type="ARBA" id="ARBA00022490"/>
    </source>
</evidence>
<dbReference type="GO" id="GO:0006457">
    <property type="term" value="P:protein folding"/>
    <property type="evidence" value="ECO:0007669"/>
    <property type="project" value="InterPro"/>
</dbReference>
<feature type="coiled-coil region" evidence="13">
    <location>
        <begin position="216"/>
        <end position="243"/>
    </location>
</feature>
<evidence type="ECO:0000256" key="7">
    <source>
        <dbReference type="ARBA" id="ARBA00053401"/>
    </source>
</evidence>
<evidence type="ECO:0000256" key="3">
    <source>
        <dbReference type="ARBA" id="ARBA00011738"/>
    </source>
</evidence>
<dbReference type="PRINTS" id="PR00773">
    <property type="entry name" value="GRPEPROTEIN"/>
</dbReference>
<dbReference type="Gene3D" id="3.90.20.20">
    <property type="match status" value="1"/>
</dbReference>
<evidence type="ECO:0000256" key="10">
    <source>
        <dbReference type="HAMAP-Rule" id="MF_01151"/>
    </source>
</evidence>
<dbReference type="InterPro" id="IPR013805">
    <property type="entry name" value="GrpE_CC"/>
</dbReference>
<comment type="caution">
    <text evidence="15">The sequence shown here is derived from an EMBL/GenBank/DDBJ whole genome shotgun (WGS) entry which is preliminary data.</text>
</comment>
<comment type="function">
    <text evidence="7 10 11">Participates actively in the response to hyperosmotic and heat shock by preventing the aggregation of stress-denatured proteins, in association with DnaK and GrpE. It is the nucleotide exchange factor for DnaK and may function as a thermosensor. Unfolded proteins bind initially to DnaJ; upon interaction with the DnaJ-bound protein, DnaK hydrolyzes its bound ATP, resulting in the formation of a stable complex. GrpE releases ADP from DnaK; ATP binding to DnaK triggers the release of the substrate protein, thus completing the reaction cycle. Several rounds of ATP-dependent interactions between DnaJ, DnaK and GrpE are required for fully efficient folding.</text>
</comment>
<protein>
    <recommendedName>
        <fullName evidence="8 10">Protein GrpE</fullName>
    </recommendedName>
    <alternativeName>
        <fullName evidence="9 10">HSP-70 cofactor</fullName>
    </alternativeName>
</protein>
<keyword evidence="5 10" id="KW-0346">Stress response</keyword>
<dbReference type="PANTHER" id="PTHR21237">
    <property type="entry name" value="GRPE PROTEIN"/>
    <property type="match status" value="1"/>
</dbReference>
<sequence>MAGSAHAMDVCATVAFPEGAGMTGLARIALLARIFRPLGQTVRAAWAGMWSNPGCESLFHPYVGVMFMPAGGGNHVRHRGGRQLRCRRIRQTFQDNGVFQAMKDFRKHGDSHHPGQHPQSQHGYGGERPMFANDPRDYPRAGQRHGHADEPYYDAGQSWQQQGQHAAQPSQGQQAAHGQPQGAQPGQAAPQGQEGWQTAGQEAPLHAEAGQDDAVVAALQAEIEALKAQLAEAEQKAGENHEHFVRASAETENVRRRSKEELDKARKFAIEGFAESLLPVCDSLEMALTVETPSVDSIREGVQATLRQLQQALERNKVQVVDPLGQRFDPNTQQAISMQPNPEVAANHVAAVLQKGYLINDRVLRPAMVVVSQG</sequence>
<dbReference type="HOGENOM" id="CLU_739251_0_0_4"/>
<dbReference type="EMBL" id="AEQP01000001">
    <property type="protein sequence ID" value="EFV96222.1"/>
    <property type="molecule type" value="Genomic_DNA"/>
</dbReference>
<dbReference type="PROSITE" id="PS01071">
    <property type="entry name" value="GRPE"/>
    <property type="match status" value="1"/>
</dbReference>
<dbReference type="GO" id="GO:0051082">
    <property type="term" value="F:unfolded protein binding"/>
    <property type="evidence" value="ECO:0007669"/>
    <property type="project" value="TreeGrafter"/>
</dbReference>
<keyword evidence="4 10" id="KW-0963">Cytoplasm</keyword>
<evidence type="ECO:0000256" key="11">
    <source>
        <dbReference type="RuleBase" id="RU000639"/>
    </source>
</evidence>
<proteinExistence type="inferred from homology"/>
<evidence type="ECO:0000256" key="2">
    <source>
        <dbReference type="ARBA" id="ARBA00009054"/>
    </source>
</evidence>
<dbReference type="NCBIfam" id="NF010737">
    <property type="entry name" value="PRK14139.1"/>
    <property type="match status" value="1"/>
</dbReference>
<reference evidence="15 16" key="1">
    <citation type="submission" date="2010-12" db="EMBL/GenBank/DDBJ databases">
        <authorList>
            <person name="Muzny D."/>
            <person name="Qin X."/>
            <person name="Deng J."/>
            <person name="Jiang H."/>
            <person name="Liu Y."/>
            <person name="Qu J."/>
            <person name="Song X.-Z."/>
            <person name="Zhang L."/>
            <person name="Thornton R."/>
            <person name="Coyle M."/>
            <person name="Francisco L."/>
            <person name="Jackson L."/>
            <person name="Javaid M."/>
            <person name="Korchina V."/>
            <person name="Kovar C."/>
            <person name="Mata R."/>
            <person name="Mathew T."/>
            <person name="Ngo R."/>
            <person name="Nguyen L."/>
            <person name="Nguyen N."/>
            <person name="Okwuonu G."/>
            <person name="Ongeri F."/>
            <person name="Pham C."/>
            <person name="Simmons D."/>
            <person name="Wilczek-Boney K."/>
            <person name="Hale W."/>
            <person name="Jakkamsetti A."/>
            <person name="Pham P."/>
            <person name="Ruth R."/>
            <person name="San Lucas F."/>
            <person name="Warren J."/>
            <person name="Zhang J."/>
            <person name="Zhao Z."/>
            <person name="Zhou C."/>
            <person name="Zhu D."/>
            <person name="Lee S."/>
            <person name="Bess C."/>
            <person name="Blankenburg K."/>
            <person name="Forbes L."/>
            <person name="Fu Q."/>
            <person name="Gubbala S."/>
            <person name="Hirani K."/>
            <person name="Jayaseelan J.C."/>
            <person name="Lara F."/>
            <person name="Munidasa M."/>
            <person name="Palculict T."/>
            <person name="Patil S."/>
            <person name="Pu L.-L."/>
            <person name="Saada N."/>
            <person name="Tang L."/>
            <person name="Weissenberger G."/>
            <person name="Zhu Y."/>
            <person name="Hemphill L."/>
            <person name="Shang Y."/>
            <person name="Youmans B."/>
            <person name="Ayvaz T."/>
            <person name="Ross M."/>
            <person name="Santibanez J."/>
            <person name="Aqrawi P."/>
            <person name="Gross S."/>
            <person name="Joshi V."/>
            <person name="Fowler G."/>
            <person name="Nazareth L."/>
            <person name="Reid J."/>
            <person name="Worley K."/>
            <person name="Petrosino J."/>
            <person name="Highlander S."/>
            <person name="Gibbs R."/>
        </authorList>
    </citation>
    <scope>NUCLEOTIDE SEQUENCE [LARGE SCALE GENOMIC DNA]</scope>
    <source>
        <strain evidence="15 16">ATCC 51599</strain>
    </source>
</reference>
<dbReference type="NCBIfam" id="NF010748">
    <property type="entry name" value="PRK14150.1"/>
    <property type="match status" value="1"/>
</dbReference>
<keyword evidence="6 10" id="KW-0143">Chaperone</keyword>
<dbReference type="GO" id="GO:0042803">
    <property type="term" value="F:protein homodimerization activity"/>
    <property type="evidence" value="ECO:0007669"/>
    <property type="project" value="InterPro"/>
</dbReference>
<comment type="subcellular location">
    <subcellularLocation>
        <location evidence="1 10">Cytoplasm</location>
    </subcellularLocation>
</comment>
<evidence type="ECO:0000256" key="5">
    <source>
        <dbReference type="ARBA" id="ARBA00023016"/>
    </source>
</evidence>
<dbReference type="SUPFAM" id="SSF51064">
    <property type="entry name" value="Head domain of nucleotide exchange factor GrpE"/>
    <property type="match status" value="1"/>
</dbReference>
<dbReference type="GO" id="GO:0000774">
    <property type="term" value="F:adenyl-nucleotide exchange factor activity"/>
    <property type="evidence" value="ECO:0007669"/>
    <property type="project" value="InterPro"/>
</dbReference>
<dbReference type="PANTHER" id="PTHR21237:SF23">
    <property type="entry name" value="GRPE PROTEIN HOMOLOG, MITOCHONDRIAL"/>
    <property type="match status" value="1"/>
</dbReference>
<dbReference type="InterPro" id="IPR009012">
    <property type="entry name" value="GrpE_head"/>
</dbReference>
<name>E7RTY6_9BURK</name>
<accession>E7RTY6</accession>
<evidence type="ECO:0000256" key="8">
    <source>
        <dbReference type="ARBA" id="ARBA00072274"/>
    </source>
</evidence>
<dbReference type="Gene3D" id="2.30.22.10">
    <property type="entry name" value="Head domain of nucleotide exchange factor GrpE"/>
    <property type="match status" value="1"/>
</dbReference>
<organism evidence="15 16">
    <name type="scientific">Lautropia mirabilis ATCC 51599</name>
    <dbReference type="NCBI Taxonomy" id="887898"/>
    <lineage>
        <taxon>Bacteria</taxon>
        <taxon>Pseudomonadati</taxon>
        <taxon>Pseudomonadota</taxon>
        <taxon>Betaproteobacteria</taxon>
        <taxon>Burkholderiales</taxon>
        <taxon>Burkholderiaceae</taxon>
        <taxon>Lautropia</taxon>
    </lineage>
</organism>
<evidence type="ECO:0000313" key="16">
    <source>
        <dbReference type="Proteomes" id="UP000011021"/>
    </source>
</evidence>
<keyword evidence="16" id="KW-1185">Reference proteome</keyword>
<dbReference type="STRING" id="887898.HMPREF0551_0405"/>
<feature type="region of interest" description="Disordered" evidence="14">
    <location>
        <begin position="106"/>
        <end position="200"/>
    </location>
</feature>
<feature type="compositionally biased region" description="Low complexity" evidence="14">
    <location>
        <begin position="155"/>
        <end position="197"/>
    </location>
</feature>
<dbReference type="NCBIfam" id="NF010738">
    <property type="entry name" value="PRK14140.1"/>
    <property type="match status" value="1"/>
</dbReference>
<gene>
    <name evidence="10 15" type="primary">grpE</name>
    <name evidence="15" type="ORF">HMPREF0551_0405</name>
</gene>
<evidence type="ECO:0000256" key="12">
    <source>
        <dbReference type="RuleBase" id="RU004478"/>
    </source>
</evidence>
<dbReference type="Pfam" id="PF01025">
    <property type="entry name" value="GrpE"/>
    <property type="match status" value="1"/>
</dbReference>
<evidence type="ECO:0000313" key="15">
    <source>
        <dbReference type="EMBL" id="EFV96222.1"/>
    </source>
</evidence>
<dbReference type="Proteomes" id="UP000011021">
    <property type="component" value="Unassembled WGS sequence"/>
</dbReference>
<dbReference type="HAMAP" id="MF_01151">
    <property type="entry name" value="GrpE"/>
    <property type="match status" value="1"/>
</dbReference>
<evidence type="ECO:0000256" key="6">
    <source>
        <dbReference type="ARBA" id="ARBA00023186"/>
    </source>
</evidence>
<evidence type="ECO:0000256" key="13">
    <source>
        <dbReference type="SAM" id="Coils"/>
    </source>
</evidence>
<comment type="similarity">
    <text evidence="2 10 12">Belongs to the GrpE family.</text>
</comment>
<evidence type="ECO:0000256" key="1">
    <source>
        <dbReference type="ARBA" id="ARBA00004496"/>
    </source>
</evidence>
<dbReference type="eggNOG" id="COG0576">
    <property type="taxonomic scope" value="Bacteria"/>
</dbReference>
<dbReference type="GO" id="GO:0051087">
    <property type="term" value="F:protein-folding chaperone binding"/>
    <property type="evidence" value="ECO:0007669"/>
    <property type="project" value="InterPro"/>
</dbReference>
<dbReference type="CDD" id="cd00446">
    <property type="entry name" value="GrpE"/>
    <property type="match status" value="1"/>
</dbReference>
<evidence type="ECO:0000256" key="14">
    <source>
        <dbReference type="SAM" id="MobiDB-lite"/>
    </source>
</evidence>
<dbReference type="AlphaFoldDB" id="E7RTY6"/>
<dbReference type="SUPFAM" id="SSF58014">
    <property type="entry name" value="Coiled-coil domain of nucleotide exchange factor GrpE"/>
    <property type="match status" value="1"/>
</dbReference>
<evidence type="ECO:0000256" key="9">
    <source>
        <dbReference type="ARBA" id="ARBA00076414"/>
    </source>
</evidence>
<dbReference type="GO" id="GO:0005829">
    <property type="term" value="C:cytosol"/>
    <property type="evidence" value="ECO:0007669"/>
    <property type="project" value="TreeGrafter"/>
</dbReference>
<keyword evidence="13" id="KW-0175">Coiled coil</keyword>
<comment type="subunit">
    <text evidence="3 10">Homodimer.</text>
</comment>